<dbReference type="OrthoDB" id="8901345at2"/>
<dbReference type="SMART" id="SM00754">
    <property type="entry name" value="CHRD"/>
    <property type="match status" value="2"/>
</dbReference>
<feature type="compositionally biased region" description="Low complexity" evidence="1">
    <location>
        <begin position="195"/>
        <end position="206"/>
    </location>
</feature>
<feature type="domain" description="CHRD" evidence="3">
    <location>
        <begin position="43"/>
        <end position="167"/>
    </location>
</feature>
<dbReference type="InterPro" id="IPR010895">
    <property type="entry name" value="CHRD"/>
</dbReference>
<dbReference type="EMBL" id="FNON01000002">
    <property type="protein sequence ID" value="SDX03104.1"/>
    <property type="molecule type" value="Genomic_DNA"/>
</dbReference>
<keyword evidence="2" id="KW-0732">Signal</keyword>
<feature type="region of interest" description="Disordered" evidence="1">
    <location>
        <begin position="188"/>
        <end position="208"/>
    </location>
</feature>
<dbReference type="AlphaFoldDB" id="A0A1H2YEN4"/>
<organism evidence="4 5">
    <name type="scientific">Amycolatopsis xylanica</name>
    <dbReference type="NCBI Taxonomy" id="589385"/>
    <lineage>
        <taxon>Bacteria</taxon>
        <taxon>Bacillati</taxon>
        <taxon>Actinomycetota</taxon>
        <taxon>Actinomycetes</taxon>
        <taxon>Pseudonocardiales</taxon>
        <taxon>Pseudonocardiaceae</taxon>
        <taxon>Amycolatopsis</taxon>
    </lineage>
</organism>
<dbReference type="STRING" id="589385.SAMN05421504_10295"/>
<name>A0A1H2YEN4_9PSEU</name>
<proteinExistence type="predicted"/>
<evidence type="ECO:0000256" key="1">
    <source>
        <dbReference type="SAM" id="MobiDB-lite"/>
    </source>
</evidence>
<evidence type="ECO:0000313" key="5">
    <source>
        <dbReference type="Proteomes" id="UP000199515"/>
    </source>
</evidence>
<evidence type="ECO:0000313" key="4">
    <source>
        <dbReference type="EMBL" id="SDX03104.1"/>
    </source>
</evidence>
<dbReference type="Proteomes" id="UP000199515">
    <property type="component" value="Unassembled WGS sequence"/>
</dbReference>
<feature type="chain" id="PRO_5011673517" evidence="2">
    <location>
        <begin position="25"/>
        <end position="314"/>
    </location>
</feature>
<keyword evidence="5" id="KW-1185">Reference proteome</keyword>
<feature type="domain" description="CHRD" evidence="3">
    <location>
        <begin position="181"/>
        <end position="307"/>
    </location>
</feature>
<dbReference type="Pfam" id="PF07452">
    <property type="entry name" value="CHRD"/>
    <property type="match status" value="2"/>
</dbReference>
<evidence type="ECO:0000256" key="2">
    <source>
        <dbReference type="SAM" id="SignalP"/>
    </source>
</evidence>
<feature type="signal peptide" evidence="2">
    <location>
        <begin position="1"/>
        <end position="24"/>
    </location>
</feature>
<accession>A0A1H2YEN4</accession>
<sequence length="314" mass="31770">MRKILLSAVAVSLGIAAGTGIAFAHDDHPAPAPGPADTSGAPVFLAAELSGKNEIPVPGGPKVGDPDGKAVQVIRIQGNQVSFGIKWKNIGAPTAGHIHQGDAKSNGPVKVGFFATALPATLSAVTGKVTVDDKALLDALKTNPGTFYANLHTAEFPGGAVRGQFKKIDRQVDLNRVLHAGDLSSLASGDQEVQAPGGPAAGDPDGSATSFVSAKHGEVDFSFAFSNIGAPTLGHIHQGAAGVNGAVVVPLFTADGGLPASITGIAGTATKVPGDITRKLNANPGDFYTNLHTAAFPGGAVRGQLFDTSENNRW</sequence>
<dbReference type="RefSeq" id="WP_091288036.1">
    <property type="nucleotide sequence ID" value="NZ_FNON01000002.1"/>
</dbReference>
<protein>
    <submittedName>
        <fullName evidence="4">CHRD domain-containing protein</fullName>
    </submittedName>
</protein>
<reference evidence="4 5" key="1">
    <citation type="submission" date="2016-10" db="EMBL/GenBank/DDBJ databases">
        <authorList>
            <person name="de Groot N.N."/>
        </authorList>
    </citation>
    <scope>NUCLEOTIDE SEQUENCE [LARGE SCALE GENOMIC DNA]</scope>
    <source>
        <strain evidence="4 5">CPCC 202699</strain>
    </source>
</reference>
<gene>
    <name evidence="4" type="ORF">SAMN05421504_10295</name>
</gene>
<evidence type="ECO:0000259" key="3">
    <source>
        <dbReference type="SMART" id="SM00754"/>
    </source>
</evidence>